<accession>A0A1H5UI24</accession>
<dbReference type="EC" id="3.2.1.78" evidence="4"/>
<comment type="catalytic activity">
    <reaction evidence="4">
        <text>Random hydrolysis of (1-&gt;4)-beta-D-mannosidic linkages in mannans, galactomannans and glucomannans.</text>
        <dbReference type="EC" id="3.2.1.78"/>
    </reaction>
</comment>
<name>A0A1H5UI24_XYLRU</name>
<feature type="binding site" evidence="6">
    <location>
        <position position="121"/>
    </location>
    <ligand>
        <name>substrate</name>
    </ligand>
</feature>
<feature type="domain" description="GH26" evidence="9">
    <location>
        <begin position="28"/>
        <end position="369"/>
    </location>
</feature>
<comment type="similarity">
    <text evidence="1 4 8">Belongs to the glycosyl hydrolase 26 family.</text>
</comment>
<evidence type="ECO:0000313" key="10">
    <source>
        <dbReference type="EMBL" id="SEF73917.1"/>
    </source>
</evidence>
<gene>
    <name evidence="10" type="ORF">SAMN05216354_1443</name>
</gene>
<evidence type="ECO:0000313" key="11">
    <source>
        <dbReference type="Proteomes" id="UP000236735"/>
    </source>
</evidence>
<dbReference type="GeneID" id="32573264"/>
<sequence length="372" mass="42346">MKKLVFMTIIAFAVAACSTAKHSENEKTKAEQLMERLDTLRQKGYMFGHQDDPFYGLTWEYQKDSSDVKNVCGDYPAVMGFELGGIEMGDEKSLDSVPFTRISEEIIAHHQRGGIITISWHPRNPLTTIEGGGNAGQQYPEGTAWDISDTTVVKSVLEGGLKHELFQTWMQRLSDFLATLKTPDGEKVPVIFRPWHENTGSWFWWGERLCTAEEYKALWNMLQDKLTADGLDNLLWAYSPGMAPDLTAEKYMERYPGDDRVGVVGFDGYQWAPDGKIDFQRLLDMNLTMLCKFAEDHGKVAALTECGLKNLSDPTWWTSTLQPVVEKHLISYLLVWRNAPHEWFGPSPGKPDAQYFVDFHNNEKSLFLNDIK</sequence>
<keyword evidence="4" id="KW-0964">Secreted</keyword>
<feature type="binding site" evidence="6">
    <location>
        <position position="269"/>
    </location>
    <ligand>
        <name>substrate</name>
    </ligand>
</feature>
<dbReference type="Gene3D" id="3.20.20.80">
    <property type="entry name" value="Glycosidases"/>
    <property type="match status" value="1"/>
</dbReference>
<evidence type="ECO:0000256" key="1">
    <source>
        <dbReference type="ARBA" id="ARBA00007754"/>
    </source>
</evidence>
<evidence type="ECO:0000259" key="9">
    <source>
        <dbReference type="PROSITE" id="PS51764"/>
    </source>
</evidence>
<comment type="subcellular location">
    <subcellularLocation>
        <location evidence="4">Secreted</location>
    </subcellularLocation>
</comment>
<evidence type="ECO:0000256" key="5">
    <source>
        <dbReference type="PIRSR" id="PIRSR018168-1"/>
    </source>
</evidence>
<proteinExistence type="inferred from homology"/>
<dbReference type="Pfam" id="PF02156">
    <property type="entry name" value="Glyco_hydro_26"/>
    <property type="match status" value="1"/>
</dbReference>
<keyword evidence="3 4" id="KW-0326">Glycosidase</keyword>
<reference evidence="10 11" key="1">
    <citation type="submission" date="2016-10" db="EMBL/GenBank/DDBJ databases">
        <authorList>
            <person name="de Groot N.N."/>
        </authorList>
    </citation>
    <scope>NUCLEOTIDE SEQUENCE [LARGE SCALE GENOMIC DNA]</scope>
    <source>
        <strain evidence="10 11">AR32</strain>
    </source>
</reference>
<evidence type="ECO:0000256" key="6">
    <source>
        <dbReference type="PIRSR" id="PIRSR018168-2"/>
    </source>
</evidence>
<dbReference type="Proteomes" id="UP000236735">
    <property type="component" value="Unassembled WGS sequence"/>
</dbReference>
<dbReference type="PANTHER" id="PTHR40079">
    <property type="entry name" value="MANNAN ENDO-1,4-BETA-MANNOSIDASE E-RELATED"/>
    <property type="match status" value="1"/>
</dbReference>
<evidence type="ECO:0000256" key="7">
    <source>
        <dbReference type="PIRSR" id="PIRSR018168-3"/>
    </source>
</evidence>
<dbReference type="GO" id="GO:0016985">
    <property type="term" value="F:mannan endo-1,4-beta-mannosidase activity"/>
    <property type="evidence" value="ECO:0007669"/>
    <property type="project" value="UniProtKB-UniRule"/>
</dbReference>
<dbReference type="PROSITE" id="PS51764">
    <property type="entry name" value="GH26"/>
    <property type="match status" value="1"/>
</dbReference>
<feature type="active site" description="Nucleophile" evidence="5 8">
    <location>
        <position position="305"/>
    </location>
</feature>
<dbReference type="AlphaFoldDB" id="A0A1H5UI24"/>
<feature type="site" description="Plays an important role in maintaining the position of the catalytic nucleophile" evidence="7">
    <location>
        <position position="196"/>
    </location>
</feature>
<dbReference type="GO" id="GO:0006080">
    <property type="term" value="P:substituted mannan metabolic process"/>
    <property type="evidence" value="ECO:0007669"/>
    <property type="project" value="UniProtKB-UniRule"/>
</dbReference>
<dbReference type="InterPro" id="IPR000805">
    <property type="entry name" value="Glyco_hydro_26"/>
</dbReference>
<keyword evidence="2 4" id="KW-0378">Hydrolase</keyword>
<dbReference type="InterPro" id="IPR022790">
    <property type="entry name" value="GH26_dom"/>
</dbReference>
<dbReference type="InterPro" id="IPR017853">
    <property type="entry name" value="GH"/>
</dbReference>
<dbReference type="EMBL" id="FNUV01000003">
    <property type="protein sequence ID" value="SEF73917.1"/>
    <property type="molecule type" value="Genomic_DNA"/>
</dbReference>
<dbReference type="GO" id="GO:0005576">
    <property type="term" value="C:extracellular region"/>
    <property type="evidence" value="ECO:0007669"/>
    <property type="project" value="UniProtKB-SubCell"/>
</dbReference>
<evidence type="ECO:0000256" key="2">
    <source>
        <dbReference type="ARBA" id="ARBA00022801"/>
    </source>
</evidence>
<evidence type="ECO:0000256" key="8">
    <source>
        <dbReference type="PROSITE-ProRule" id="PRU01100"/>
    </source>
</evidence>
<feature type="binding site" evidence="6">
    <location>
        <position position="202"/>
    </location>
    <ligand>
        <name>substrate</name>
    </ligand>
</feature>
<feature type="active site" description="Proton donor" evidence="5 8">
    <location>
        <position position="197"/>
    </location>
</feature>
<dbReference type="SUPFAM" id="SSF51445">
    <property type="entry name" value="(Trans)glycosidases"/>
    <property type="match status" value="1"/>
</dbReference>
<dbReference type="InterPro" id="IPR016714">
    <property type="entry name" value="MANB/E"/>
</dbReference>
<dbReference type="PIRSF" id="PIRSF018168">
    <property type="entry name" value="Mannan-1_4-beta-mannosidase"/>
    <property type="match status" value="1"/>
</dbReference>
<organism evidence="10 11">
    <name type="scientific">Xylanibacter ruminicola</name>
    <name type="common">Prevotella ruminicola</name>
    <dbReference type="NCBI Taxonomy" id="839"/>
    <lineage>
        <taxon>Bacteria</taxon>
        <taxon>Pseudomonadati</taxon>
        <taxon>Bacteroidota</taxon>
        <taxon>Bacteroidia</taxon>
        <taxon>Bacteroidales</taxon>
        <taxon>Prevotellaceae</taxon>
        <taxon>Xylanibacter</taxon>
    </lineage>
</organism>
<dbReference type="PROSITE" id="PS51257">
    <property type="entry name" value="PROKAR_LIPOPROTEIN"/>
    <property type="match status" value="1"/>
</dbReference>
<dbReference type="PANTHER" id="PTHR40079:SF4">
    <property type="entry name" value="GH26 DOMAIN-CONTAINING PROTEIN-RELATED"/>
    <property type="match status" value="1"/>
</dbReference>
<dbReference type="RefSeq" id="WP_036913131.1">
    <property type="nucleotide sequence ID" value="NZ_FNUV01000003.1"/>
</dbReference>
<evidence type="ECO:0000256" key="3">
    <source>
        <dbReference type="ARBA" id="ARBA00023295"/>
    </source>
</evidence>
<protein>
    <recommendedName>
        <fullName evidence="4">Mannan endo-1,4-beta-mannosidase</fullName>
        <ecNumber evidence="4">3.2.1.78</ecNumber>
    </recommendedName>
</protein>
<keyword evidence="4" id="KW-0119">Carbohydrate metabolism</keyword>
<dbReference type="PRINTS" id="PR00739">
    <property type="entry name" value="GLHYDRLASE26"/>
</dbReference>
<evidence type="ECO:0000256" key="4">
    <source>
        <dbReference type="PIRNR" id="PIRNR018168"/>
    </source>
</evidence>